<dbReference type="PROSITE" id="PS00018">
    <property type="entry name" value="EF_HAND_1"/>
    <property type="match status" value="1"/>
</dbReference>
<feature type="domain" description="Dockerin" evidence="3">
    <location>
        <begin position="29"/>
        <end position="95"/>
    </location>
</feature>
<dbReference type="Pfam" id="PF00404">
    <property type="entry name" value="Dockerin_1"/>
    <property type="match status" value="1"/>
</dbReference>
<dbReference type="OrthoDB" id="24847at2"/>
<dbReference type="InterPro" id="IPR016134">
    <property type="entry name" value="Dockerin_dom"/>
</dbReference>
<reference evidence="5" key="1">
    <citation type="submission" date="2015-07" db="EMBL/GenBank/DDBJ databases">
        <title>Near-Complete Genome Sequence of the Cellulolytic Bacterium Bacteroides (Pseudobacteroides) cellulosolvens ATCC 35603.</title>
        <authorList>
            <person name="Dassa B."/>
            <person name="Utturkar S.M."/>
            <person name="Klingeman D.M."/>
            <person name="Hurt R.A."/>
            <person name="Keller M."/>
            <person name="Xu J."/>
            <person name="Reddy Y.H.K."/>
            <person name="Borovok I."/>
            <person name="Grinberg I.R."/>
            <person name="Lamed R."/>
            <person name="Zhivin O."/>
            <person name="Bayer E.A."/>
            <person name="Brown S.D."/>
        </authorList>
    </citation>
    <scope>NUCLEOTIDE SEQUENCE [LARGE SCALE GENOMIC DNA]</scope>
    <source>
        <strain evidence="5">DSM 2933</strain>
    </source>
</reference>
<dbReference type="eggNOG" id="COG0657">
    <property type="taxonomic scope" value="Bacteria"/>
</dbReference>
<name>A0A0L6JVM5_9FIRM</name>
<dbReference type="RefSeq" id="WP_036943551.1">
    <property type="nucleotide sequence ID" value="NZ_JQKC01000022.1"/>
</dbReference>
<dbReference type="SUPFAM" id="SSF63446">
    <property type="entry name" value="Type I dockerin domain"/>
    <property type="match status" value="1"/>
</dbReference>
<dbReference type="GO" id="GO:0000272">
    <property type="term" value="P:polysaccharide catabolic process"/>
    <property type="evidence" value="ECO:0007669"/>
    <property type="project" value="InterPro"/>
</dbReference>
<dbReference type="Proteomes" id="UP000036923">
    <property type="component" value="Unassembled WGS sequence"/>
</dbReference>
<comment type="caution">
    <text evidence="4">The sequence shown here is derived from an EMBL/GenBank/DDBJ whole genome shotgun (WGS) entry which is preliminary data.</text>
</comment>
<dbReference type="Gene3D" id="3.40.50.1820">
    <property type="entry name" value="alpha/beta hydrolase"/>
    <property type="match status" value="1"/>
</dbReference>
<evidence type="ECO:0000256" key="2">
    <source>
        <dbReference type="SAM" id="SignalP"/>
    </source>
</evidence>
<evidence type="ECO:0000259" key="3">
    <source>
        <dbReference type="PROSITE" id="PS51766"/>
    </source>
</evidence>
<protein>
    <recommendedName>
        <fullName evidence="3">Dockerin domain-containing protein</fullName>
    </recommendedName>
</protein>
<accession>A0A0L6JVM5</accession>
<dbReference type="InterPro" id="IPR018247">
    <property type="entry name" value="EF_Hand_1_Ca_BS"/>
</dbReference>
<dbReference type="SUPFAM" id="SSF53474">
    <property type="entry name" value="alpha/beta-Hydrolases"/>
    <property type="match status" value="1"/>
</dbReference>
<proteinExistence type="predicted"/>
<gene>
    <name evidence="4" type="ORF">Bccel_5193</name>
</gene>
<dbReference type="GO" id="GO:0004553">
    <property type="term" value="F:hydrolase activity, hydrolyzing O-glycosyl compounds"/>
    <property type="evidence" value="ECO:0007669"/>
    <property type="project" value="InterPro"/>
</dbReference>
<dbReference type="InterPro" id="IPR036439">
    <property type="entry name" value="Dockerin_dom_sf"/>
</dbReference>
<feature type="region of interest" description="Disordered" evidence="1">
    <location>
        <begin position="93"/>
        <end position="117"/>
    </location>
</feature>
<keyword evidence="2" id="KW-0732">Signal</keyword>
<sequence precursor="true">MKIKRKLVYWVLMCSILATCLTQGGISSGAAGSGDLNNDGIVNIADVVLLGVIFNSIAGDNKYRPSCDLNSDGVINMADVIIIAGNFNKAVTVPSNTPTPTPTNKPTPTPTKGTSATPVQIRVPISGMNMDTSQIKNKYLDVPYSTVSKTQTLDIFLPSGISGPYPVIVAIHGGAYIGGSSKGSDNAPMVEGRIIK</sequence>
<organism evidence="4 5">
    <name type="scientific">Pseudobacteroides cellulosolvens ATCC 35603 = DSM 2933</name>
    <dbReference type="NCBI Taxonomy" id="398512"/>
    <lineage>
        <taxon>Bacteria</taxon>
        <taxon>Bacillati</taxon>
        <taxon>Bacillota</taxon>
        <taxon>Clostridia</taxon>
        <taxon>Eubacteriales</taxon>
        <taxon>Oscillospiraceae</taxon>
        <taxon>Pseudobacteroides</taxon>
    </lineage>
</organism>
<dbReference type="InterPro" id="IPR029058">
    <property type="entry name" value="AB_hydrolase_fold"/>
</dbReference>
<dbReference type="EMBL" id="LGTC01000001">
    <property type="protein sequence ID" value="KNY29916.1"/>
    <property type="molecule type" value="Genomic_DNA"/>
</dbReference>
<feature type="signal peptide" evidence="2">
    <location>
        <begin position="1"/>
        <end position="24"/>
    </location>
</feature>
<dbReference type="AlphaFoldDB" id="A0A0L6JVM5"/>
<dbReference type="PROSITE" id="PS51766">
    <property type="entry name" value="DOCKERIN"/>
    <property type="match status" value="1"/>
</dbReference>
<evidence type="ECO:0000313" key="5">
    <source>
        <dbReference type="Proteomes" id="UP000036923"/>
    </source>
</evidence>
<keyword evidence="5" id="KW-1185">Reference proteome</keyword>
<evidence type="ECO:0000256" key="1">
    <source>
        <dbReference type="SAM" id="MobiDB-lite"/>
    </source>
</evidence>
<evidence type="ECO:0000313" key="4">
    <source>
        <dbReference type="EMBL" id="KNY29916.1"/>
    </source>
</evidence>
<dbReference type="STRING" id="398512.Bccel_5193"/>
<feature type="chain" id="PRO_5039287664" description="Dockerin domain-containing protein" evidence="2">
    <location>
        <begin position="25"/>
        <end position="196"/>
    </location>
</feature>
<dbReference type="CDD" id="cd14254">
    <property type="entry name" value="Dockerin_II"/>
    <property type="match status" value="1"/>
</dbReference>
<feature type="compositionally biased region" description="Pro residues" evidence="1">
    <location>
        <begin position="97"/>
        <end position="109"/>
    </location>
</feature>
<dbReference type="InterPro" id="IPR002105">
    <property type="entry name" value="Dockerin_1_rpt"/>
</dbReference>
<dbReference type="Gene3D" id="2.60.40.4130">
    <property type="match status" value="1"/>
</dbReference>